<dbReference type="InterPro" id="IPR020988">
    <property type="entry name" value="Pept_U32_collagenase"/>
</dbReference>
<dbReference type="Pfam" id="PF12392">
    <property type="entry name" value="DUF3656"/>
    <property type="match status" value="1"/>
</dbReference>
<evidence type="ECO:0000313" key="3">
    <source>
        <dbReference type="Proteomes" id="UP000000332"/>
    </source>
</evidence>
<name>D8IE40_BRAP9</name>
<dbReference type="Pfam" id="PF01136">
    <property type="entry name" value="Peptidase_U32"/>
    <property type="match status" value="1"/>
</dbReference>
<keyword evidence="3" id="KW-1185">Reference proteome</keyword>
<protein>
    <submittedName>
        <fullName evidence="2">Peptidase, U32 family</fullName>
    </submittedName>
</protein>
<feature type="domain" description="Peptidase U32 collagenase" evidence="1">
    <location>
        <begin position="384"/>
        <end position="509"/>
    </location>
</feature>
<dbReference type="eggNOG" id="COG0826">
    <property type="taxonomic scope" value="Bacteria"/>
</dbReference>
<organism evidence="2 3">
    <name type="scientific">Brachyspira pilosicoli (strain ATCC BAA-1826 / 95/1000)</name>
    <dbReference type="NCBI Taxonomy" id="759914"/>
    <lineage>
        <taxon>Bacteria</taxon>
        <taxon>Pseudomonadati</taxon>
        <taxon>Spirochaetota</taxon>
        <taxon>Spirochaetia</taxon>
        <taxon>Brachyspirales</taxon>
        <taxon>Brachyspiraceae</taxon>
        <taxon>Brachyspira</taxon>
    </lineage>
</organism>
<dbReference type="AlphaFoldDB" id="D8IE40"/>
<accession>D8IE40</accession>
<sequence length="727" mass="82173">MENNLNIKTQNKKIELLAPVGDERGLKAAVNAGADAVYFGTKSFNARVGAAENFDEKALEENIKFAKLRNVNVYITVNTLVYNDEIDKVLPLIKTVSDFGADAIIVQDLGIIDIVRNNLNIAMHASTQMSCNNLDSVKLLKSIGIDRVVLAREMSLENIKYIRDNTDIELETFVHGALCVSFSGQCAYSYLHGGRSANRGACAQPCRMEYTGGKTDYPLSTKDLMTIDIIPNLLESGITSFKIEGRAKRSEYVAVTTSIYRHAIDLALENKDIPIQKYRESLMKIFNRGGFSQGYYYNSKDIFENYKPSHDGEYIGEVVAYKKNKIHIKAEKELNVYDGLSFGDSGQVGMQISDLYKDNIRVKRAKGNLSFSAVIKNVNVGDEVYRTTDKLQMDEADKIIESDNFKHLLDLNCIIGFNDIDDNKKIKLVVKSKYDGRLNNIEYISDYTLQEAKTKATTKEDIFNSLSKTGGTVFEFENINIEEKFKNPFIPVKILNEARRCIIEKLENVLMQSKKIDYNKDFEKNINYPNTNIKVLITNSEEKINLYSDIHYDKKILFPNVYDENIIKLFENKKIDGIILPHVTFDKDIEVIKSIVEKTNNMIVICNNLGHIEALKEKAILWAGIGLNAINNYTVDFLYKLGVDVVISAIEAGKNLKHTLSIKEGLIPAMNFAFCPKSMSVGCSKCKEEDIIDHKGNIVIFDCVKIYNKTSFILENIKNKTGEIYIK</sequence>
<dbReference type="InParanoid" id="D8IE40"/>
<dbReference type="PANTHER" id="PTHR30217">
    <property type="entry name" value="PEPTIDASE U32 FAMILY"/>
    <property type="match status" value="1"/>
</dbReference>
<dbReference type="HOGENOM" id="CLU_011540_4_0_12"/>
<dbReference type="PANTHER" id="PTHR30217:SF10">
    <property type="entry name" value="23S RRNA 5-HYDROXYCYTIDINE C2501 SYNTHASE"/>
    <property type="match status" value="1"/>
</dbReference>
<proteinExistence type="predicted"/>
<evidence type="ECO:0000313" key="2">
    <source>
        <dbReference type="EMBL" id="ADK31413.1"/>
    </source>
</evidence>
<dbReference type="STRING" id="759914.BP951000_1429"/>
<dbReference type="InterPro" id="IPR001539">
    <property type="entry name" value="Peptidase_U32"/>
</dbReference>
<dbReference type="Proteomes" id="UP000000332">
    <property type="component" value="Chromosome"/>
</dbReference>
<dbReference type="GeneID" id="56439993"/>
<gene>
    <name evidence="2" type="ordered locus">BP951000_1429</name>
</gene>
<dbReference type="RefSeq" id="WP_013244363.1">
    <property type="nucleotide sequence ID" value="NC_014330.1"/>
</dbReference>
<evidence type="ECO:0000259" key="1">
    <source>
        <dbReference type="Pfam" id="PF12392"/>
    </source>
</evidence>
<dbReference type="EMBL" id="CP002025">
    <property type="protein sequence ID" value="ADK31413.1"/>
    <property type="molecule type" value="Genomic_DNA"/>
</dbReference>
<dbReference type="SUPFAM" id="SSF51395">
    <property type="entry name" value="FMN-linked oxidoreductases"/>
    <property type="match status" value="1"/>
</dbReference>
<dbReference type="KEGG" id="bpo:BP951000_1429"/>
<dbReference type="InterPro" id="IPR051454">
    <property type="entry name" value="RNA/ubiquinone_mod_enzymes"/>
</dbReference>
<reference evidence="2 3" key="1">
    <citation type="journal article" date="2010" name="PLoS ONE">
        <title>The complete genome sequence of the pathogenic intestinal spirochete Brachyspira pilosicoli and comparison with other Brachyspira genomes.</title>
        <authorList>
            <person name="Wanchanthuek P."/>
            <person name="Bellgard M.I."/>
            <person name="La T."/>
            <person name="Ryan K."/>
            <person name="Moolhuijzen P."/>
            <person name="Chapman B."/>
            <person name="Black M."/>
            <person name="Schibeci D."/>
            <person name="Hunter A."/>
            <person name="Barrero R."/>
            <person name="Phillips N.D."/>
            <person name="Hampson D.J."/>
        </authorList>
    </citation>
    <scope>NUCLEOTIDE SEQUENCE [LARGE SCALE GENOMIC DNA]</scope>
    <source>
        <strain evidence="3">ATCC BAA-1826 / 95/1000</strain>
    </source>
</reference>